<proteinExistence type="inferred from homology"/>
<dbReference type="Pfam" id="PF01032">
    <property type="entry name" value="FecCD"/>
    <property type="match status" value="1"/>
</dbReference>
<feature type="transmembrane region" description="Helical" evidence="8">
    <location>
        <begin position="131"/>
        <end position="150"/>
    </location>
</feature>
<dbReference type="Gene3D" id="1.10.3470.10">
    <property type="entry name" value="ABC transporter involved in vitamin B12 uptake, BtuC"/>
    <property type="match status" value="1"/>
</dbReference>
<feature type="transmembrane region" description="Helical" evidence="8">
    <location>
        <begin position="322"/>
        <end position="338"/>
    </location>
</feature>
<evidence type="ECO:0000256" key="7">
    <source>
        <dbReference type="ARBA" id="ARBA00023136"/>
    </source>
</evidence>
<evidence type="ECO:0000256" key="1">
    <source>
        <dbReference type="ARBA" id="ARBA00004651"/>
    </source>
</evidence>
<dbReference type="SUPFAM" id="SSF81345">
    <property type="entry name" value="ABC transporter involved in vitamin B12 uptake, BtuC"/>
    <property type="match status" value="1"/>
</dbReference>
<dbReference type="InterPro" id="IPR037294">
    <property type="entry name" value="ABC_BtuC-like"/>
</dbReference>
<keyword evidence="7 8" id="KW-0472">Membrane</keyword>
<gene>
    <name evidence="9" type="ORF">GCM10007977_004170</name>
</gene>
<keyword evidence="10" id="KW-1185">Reference proteome</keyword>
<dbReference type="PANTHER" id="PTHR30472:SF1">
    <property type="entry name" value="FE(3+) DICITRATE TRANSPORT SYSTEM PERMEASE PROTEIN FECC-RELATED"/>
    <property type="match status" value="1"/>
</dbReference>
<feature type="transmembrane region" description="Helical" evidence="8">
    <location>
        <begin position="162"/>
        <end position="183"/>
    </location>
</feature>
<evidence type="ECO:0000256" key="6">
    <source>
        <dbReference type="ARBA" id="ARBA00022989"/>
    </source>
</evidence>
<evidence type="ECO:0000313" key="10">
    <source>
        <dbReference type="Proteomes" id="UP000642070"/>
    </source>
</evidence>
<feature type="transmembrane region" description="Helical" evidence="8">
    <location>
        <begin position="105"/>
        <end position="125"/>
    </location>
</feature>
<dbReference type="CDD" id="cd06550">
    <property type="entry name" value="TM_ABC_iron-siderophores_like"/>
    <property type="match status" value="1"/>
</dbReference>
<evidence type="ECO:0000256" key="3">
    <source>
        <dbReference type="ARBA" id="ARBA00022448"/>
    </source>
</evidence>
<dbReference type="RefSeq" id="WP_190247934.1">
    <property type="nucleotide sequence ID" value="NZ_BMPI01000002.1"/>
</dbReference>
<dbReference type="InterPro" id="IPR000522">
    <property type="entry name" value="ABC_transptr_permease_BtuC"/>
</dbReference>
<feature type="transmembrane region" description="Helical" evidence="8">
    <location>
        <begin position="76"/>
        <end position="93"/>
    </location>
</feature>
<dbReference type="FunFam" id="1.10.3470.10:FF:000001">
    <property type="entry name" value="Vitamin B12 ABC transporter permease BtuC"/>
    <property type="match status" value="1"/>
</dbReference>
<feature type="transmembrane region" description="Helical" evidence="8">
    <location>
        <begin position="246"/>
        <end position="271"/>
    </location>
</feature>
<comment type="caution">
    <text evidence="9">The sequence shown here is derived from an EMBL/GenBank/DDBJ whole genome shotgun (WGS) entry which is preliminary data.</text>
</comment>
<organism evidence="9 10">
    <name type="scientific">Dactylosporangium sucinum</name>
    <dbReference type="NCBI Taxonomy" id="1424081"/>
    <lineage>
        <taxon>Bacteria</taxon>
        <taxon>Bacillati</taxon>
        <taxon>Actinomycetota</taxon>
        <taxon>Actinomycetes</taxon>
        <taxon>Micromonosporales</taxon>
        <taxon>Micromonosporaceae</taxon>
        <taxon>Dactylosporangium</taxon>
    </lineage>
</organism>
<comment type="subcellular location">
    <subcellularLocation>
        <location evidence="1">Cell membrane</location>
        <topology evidence="1">Multi-pass membrane protein</topology>
    </subcellularLocation>
</comment>
<dbReference type="GO" id="GO:0022857">
    <property type="term" value="F:transmembrane transporter activity"/>
    <property type="evidence" value="ECO:0007669"/>
    <property type="project" value="InterPro"/>
</dbReference>
<evidence type="ECO:0000256" key="8">
    <source>
        <dbReference type="SAM" id="Phobius"/>
    </source>
</evidence>
<keyword evidence="4" id="KW-1003">Cell membrane</keyword>
<reference evidence="9" key="1">
    <citation type="journal article" date="2014" name="Int. J. Syst. Evol. Microbiol.">
        <title>Complete genome sequence of Corynebacterium casei LMG S-19264T (=DSM 44701T), isolated from a smear-ripened cheese.</title>
        <authorList>
            <consortium name="US DOE Joint Genome Institute (JGI-PGF)"/>
            <person name="Walter F."/>
            <person name="Albersmeier A."/>
            <person name="Kalinowski J."/>
            <person name="Ruckert C."/>
        </authorList>
    </citation>
    <scope>NUCLEOTIDE SEQUENCE</scope>
    <source>
        <strain evidence="9">JCM 19831</strain>
    </source>
</reference>
<reference evidence="9" key="2">
    <citation type="submission" date="2020-09" db="EMBL/GenBank/DDBJ databases">
        <authorList>
            <person name="Sun Q."/>
            <person name="Ohkuma M."/>
        </authorList>
    </citation>
    <scope>NUCLEOTIDE SEQUENCE</scope>
    <source>
        <strain evidence="9">JCM 19831</strain>
    </source>
</reference>
<comment type="similarity">
    <text evidence="2">Belongs to the binding-protein-dependent transport system permease family. FecCD subfamily.</text>
</comment>
<keyword evidence="6 8" id="KW-1133">Transmembrane helix</keyword>
<evidence type="ECO:0000256" key="2">
    <source>
        <dbReference type="ARBA" id="ARBA00007935"/>
    </source>
</evidence>
<accession>A0A917T1X4</accession>
<dbReference type="AlphaFoldDB" id="A0A917T1X4"/>
<dbReference type="EMBL" id="BMPI01000002">
    <property type="protein sequence ID" value="GGM06124.1"/>
    <property type="molecule type" value="Genomic_DNA"/>
</dbReference>
<evidence type="ECO:0000256" key="5">
    <source>
        <dbReference type="ARBA" id="ARBA00022692"/>
    </source>
</evidence>
<evidence type="ECO:0000256" key="4">
    <source>
        <dbReference type="ARBA" id="ARBA00022475"/>
    </source>
</evidence>
<feature type="transmembrane region" description="Helical" evidence="8">
    <location>
        <begin position="213"/>
        <end position="234"/>
    </location>
</feature>
<sequence>MTATLRLARPARSGRSRPRRGAALAALAAAVAAAVVLSLAVGAQALTPAEVWHAIVGPEPGAQATAIVRDLRLPRTILGLLVGLALGAAGALTQGHTRNPIADPGLLGISAGAAFAVVIGIQLGADALTGYVWFAFAGALLASVLVFGIAAGRQGGPTPVALALAGMAISSLLSAFTQAMLLADDASLNVFRFWVVGSLSGRDAGVAAQVTPFIAAGLLLALVNAPALNALGLGEDVARALGQRVFAARAVGVAAIVLLTGAATAACGPIGFLGLVVPHAARALTGPDHRWLIPCSALTGAAALLAADVLGRVVVRPAELQTGIVLAAVGAPFFIALVRRRRGVVQL</sequence>
<name>A0A917T1X4_9ACTN</name>
<keyword evidence="3" id="KW-0813">Transport</keyword>
<dbReference type="Proteomes" id="UP000642070">
    <property type="component" value="Unassembled WGS sequence"/>
</dbReference>
<evidence type="ECO:0000313" key="9">
    <source>
        <dbReference type="EMBL" id="GGM06124.1"/>
    </source>
</evidence>
<keyword evidence="5 8" id="KW-0812">Transmembrane</keyword>
<dbReference type="GO" id="GO:0005886">
    <property type="term" value="C:plasma membrane"/>
    <property type="evidence" value="ECO:0007669"/>
    <property type="project" value="UniProtKB-SubCell"/>
</dbReference>
<protein>
    <submittedName>
        <fullName evidence="9">Iron ABC transporter permease</fullName>
    </submittedName>
</protein>
<dbReference type="PANTHER" id="PTHR30472">
    <property type="entry name" value="FERRIC ENTEROBACTIN TRANSPORT SYSTEM PERMEASE PROTEIN"/>
    <property type="match status" value="1"/>
</dbReference>
<dbReference type="GO" id="GO:0033214">
    <property type="term" value="P:siderophore-iron import into cell"/>
    <property type="evidence" value="ECO:0007669"/>
    <property type="project" value="TreeGrafter"/>
</dbReference>